<evidence type="ECO:0000313" key="3">
    <source>
        <dbReference type="Proteomes" id="UP000681041"/>
    </source>
</evidence>
<dbReference type="OrthoDB" id="71308at2157"/>
<dbReference type="RefSeq" id="WP_211533423.1">
    <property type="nucleotide sequence ID" value="NZ_CP058560.1"/>
</dbReference>
<keyword evidence="1" id="KW-1133">Transmembrane helix</keyword>
<dbReference type="Proteomes" id="UP000681041">
    <property type="component" value="Chromosome"/>
</dbReference>
<reference evidence="2" key="1">
    <citation type="submission" date="2020-07" db="EMBL/GenBank/DDBJ databases">
        <title>Methanobacterium. sp. MethCan genome.</title>
        <authorList>
            <person name="Postec A."/>
            <person name="Quemeneur M."/>
        </authorList>
    </citation>
    <scope>NUCLEOTIDE SEQUENCE</scope>
    <source>
        <strain evidence="2">MethCAN</strain>
    </source>
</reference>
<feature type="transmembrane region" description="Helical" evidence="1">
    <location>
        <begin position="6"/>
        <end position="27"/>
    </location>
</feature>
<evidence type="ECO:0000256" key="1">
    <source>
        <dbReference type="SAM" id="Phobius"/>
    </source>
</evidence>
<dbReference type="AlphaFoldDB" id="A0A8T8K3J1"/>
<organism evidence="2 3">
    <name type="scientific">Methanobacterium alkalithermotolerans</name>
    <dbReference type="NCBI Taxonomy" id="2731220"/>
    <lineage>
        <taxon>Archaea</taxon>
        <taxon>Methanobacteriati</taxon>
        <taxon>Methanobacteriota</taxon>
        <taxon>Methanomada group</taxon>
        <taxon>Methanobacteria</taxon>
        <taxon>Methanobacteriales</taxon>
        <taxon>Methanobacteriaceae</taxon>
        <taxon>Methanobacterium</taxon>
    </lineage>
</organism>
<feature type="transmembrane region" description="Helical" evidence="1">
    <location>
        <begin position="230"/>
        <end position="255"/>
    </location>
</feature>
<gene>
    <name evidence="2" type="ORF">HYG87_01215</name>
</gene>
<dbReference type="GeneID" id="64819341"/>
<keyword evidence="1" id="KW-0812">Transmembrane</keyword>
<dbReference type="KEGG" id="meme:HYG87_01215"/>
<name>A0A8T8K3J1_9EURY</name>
<keyword evidence="1" id="KW-0472">Membrane</keyword>
<proteinExistence type="predicted"/>
<sequence length="266" mass="29705">MDTWVSIIMIVLFIVLLIFIFSIALLTPIIGKKNLLFVIFLGFMIGAVGGAFFISPVYEDVPQMARGLYQLTSDSPEIIMVDVSTNIDLDRFISDVQAMEGVGNVESSGIIIRTDNFTQERQKMIEERIAIVDPNIESYEVYTNGTIILNVKKGHNPIKAIKTLSDWLMLTGGISTRYSNVHVRIEADPSQVDNLANEISKEEVVVTSVKGPVQEQVSNLREMMPGQLNVILFCGILGMITGLAGIFIDNILIYLQKIKDKFRKEE</sequence>
<accession>A0A8T8K3J1</accession>
<dbReference type="EMBL" id="CP058560">
    <property type="protein sequence ID" value="QUH22479.1"/>
    <property type="molecule type" value="Genomic_DNA"/>
</dbReference>
<feature type="transmembrane region" description="Helical" evidence="1">
    <location>
        <begin position="34"/>
        <end position="54"/>
    </location>
</feature>
<evidence type="ECO:0000313" key="2">
    <source>
        <dbReference type="EMBL" id="QUH22479.1"/>
    </source>
</evidence>
<protein>
    <submittedName>
        <fullName evidence="2">Uncharacterized protein</fullName>
    </submittedName>
</protein>
<keyword evidence="3" id="KW-1185">Reference proteome</keyword>